<comment type="caution">
    <text evidence="2">The sequence shown here is derived from an EMBL/GenBank/DDBJ whole genome shotgun (WGS) entry which is preliminary data.</text>
</comment>
<dbReference type="EMBL" id="JACGCM010001888">
    <property type="protein sequence ID" value="KAF6147570.1"/>
    <property type="molecule type" value="Genomic_DNA"/>
</dbReference>
<name>A0A7J7LYE9_9MAGN</name>
<reference evidence="2 3" key="1">
    <citation type="journal article" date="2020" name="IScience">
        <title>Genome Sequencing of the Endangered Kingdonia uniflora (Circaeasteraceae, Ranunculales) Reveals Potential Mechanisms of Evolutionary Specialization.</title>
        <authorList>
            <person name="Sun Y."/>
            <person name="Deng T."/>
            <person name="Zhang A."/>
            <person name="Moore M.J."/>
            <person name="Landis J.B."/>
            <person name="Lin N."/>
            <person name="Zhang H."/>
            <person name="Zhang X."/>
            <person name="Huang J."/>
            <person name="Zhang X."/>
            <person name="Sun H."/>
            <person name="Wang H."/>
        </authorList>
    </citation>
    <scope>NUCLEOTIDE SEQUENCE [LARGE SCALE GENOMIC DNA]</scope>
    <source>
        <strain evidence="2">TB1705</strain>
        <tissue evidence="2">Leaf</tissue>
    </source>
</reference>
<evidence type="ECO:0000313" key="2">
    <source>
        <dbReference type="EMBL" id="KAF6147570.1"/>
    </source>
</evidence>
<evidence type="ECO:0000256" key="1">
    <source>
        <dbReference type="SAM" id="MobiDB-lite"/>
    </source>
</evidence>
<sequence>MDDDGEYPLDKKGTNHFLDLVKYEQAHRWVLESYDDIDEWKEKPKIYTEGCTSGCQRRRGTITSEKPLQFIPWLRRQGTTHEGSLDLALAGEVMDEEEESIEGSWMQETE</sequence>
<keyword evidence="3" id="KW-1185">Reference proteome</keyword>
<dbReference type="AlphaFoldDB" id="A0A7J7LYE9"/>
<organism evidence="2 3">
    <name type="scientific">Kingdonia uniflora</name>
    <dbReference type="NCBI Taxonomy" id="39325"/>
    <lineage>
        <taxon>Eukaryota</taxon>
        <taxon>Viridiplantae</taxon>
        <taxon>Streptophyta</taxon>
        <taxon>Embryophyta</taxon>
        <taxon>Tracheophyta</taxon>
        <taxon>Spermatophyta</taxon>
        <taxon>Magnoliopsida</taxon>
        <taxon>Ranunculales</taxon>
        <taxon>Circaeasteraceae</taxon>
        <taxon>Kingdonia</taxon>
    </lineage>
</organism>
<accession>A0A7J7LYE9</accession>
<proteinExistence type="predicted"/>
<protein>
    <submittedName>
        <fullName evidence="2">Uncharacterized protein</fullName>
    </submittedName>
</protein>
<feature type="region of interest" description="Disordered" evidence="1">
    <location>
        <begin position="90"/>
        <end position="110"/>
    </location>
</feature>
<evidence type="ECO:0000313" key="3">
    <source>
        <dbReference type="Proteomes" id="UP000541444"/>
    </source>
</evidence>
<dbReference type="Proteomes" id="UP000541444">
    <property type="component" value="Unassembled WGS sequence"/>
</dbReference>
<gene>
    <name evidence="2" type="ORF">GIB67_035327</name>
</gene>
<dbReference type="OrthoDB" id="1878503at2759"/>